<sequence>MKDQKLPTGLQIEELMVECGKCHEPTKLSCRVWTKAKKGISFIKGEERTDGASGLVQQYDEPDTAGEGLFSSA</sequence>
<gene>
    <name evidence="2" type="ORF">ACCI49_24405</name>
</gene>
<dbReference type="Proteomes" id="UP001569428">
    <property type="component" value="Unassembled WGS sequence"/>
</dbReference>
<reference evidence="2 3" key="1">
    <citation type="submission" date="2024-08" db="EMBL/GenBank/DDBJ databases">
        <authorList>
            <person name="Ishaq N."/>
        </authorList>
    </citation>
    <scope>NUCLEOTIDE SEQUENCE [LARGE SCALE GENOMIC DNA]</scope>
    <source>
        <strain evidence="2 3">DSM 18651</strain>
    </source>
</reference>
<proteinExistence type="predicted"/>
<evidence type="ECO:0000313" key="2">
    <source>
        <dbReference type="EMBL" id="MFA0814013.1"/>
    </source>
</evidence>
<organism evidence="2 3">
    <name type="scientific">Microbulbifer epialgicus</name>
    <dbReference type="NCBI Taxonomy" id="393907"/>
    <lineage>
        <taxon>Bacteria</taxon>
        <taxon>Pseudomonadati</taxon>
        <taxon>Pseudomonadota</taxon>
        <taxon>Gammaproteobacteria</taxon>
        <taxon>Cellvibrionales</taxon>
        <taxon>Microbulbiferaceae</taxon>
        <taxon>Microbulbifer</taxon>
    </lineage>
</organism>
<protein>
    <submittedName>
        <fullName evidence="2">Uncharacterized protein</fullName>
    </submittedName>
</protein>
<dbReference type="RefSeq" id="WP_371841856.1">
    <property type="nucleotide sequence ID" value="NZ_JBGMEK010000197.1"/>
</dbReference>
<evidence type="ECO:0000256" key="1">
    <source>
        <dbReference type="SAM" id="MobiDB-lite"/>
    </source>
</evidence>
<dbReference type="EMBL" id="JBGMEK010000197">
    <property type="protein sequence ID" value="MFA0814013.1"/>
    <property type="molecule type" value="Genomic_DNA"/>
</dbReference>
<name>A0ABV4P6M6_9GAMM</name>
<evidence type="ECO:0000313" key="3">
    <source>
        <dbReference type="Proteomes" id="UP001569428"/>
    </source>
</evidence>
<comment type="caution">
    <text evidence="2">The sequence shown here is derived from an EMBL/GenBank/DDBJ whole genome shotgun (WGS) entry which is preliminary data.</text>
</comment>
<feature type="region of interest" description="Disordered" evidence="1">
    <location>
        <begin position="51"/>
        <end position="73"/>
    </location>
</feature>
<accession>A0ABV4P6M6</accession>
<keyword evidence="3" id="KW-1185">Reference proteome</keyword>